<dbReference type="SUPFAM" id="SSF53254">
    <property type="entry name" value="Phosphoglycerate mutase-like"/>
    <property type="match status" value="1"/>
</dbReference>
<evidence type="ECO:0000313" key="4">
    <source>
        <dbReference type="EMBL" id="KAL0071213.1"/>
    </source>
</evidence>
<dbReference type="PANTHER" id="PTHR20963">
    <property type="entry name" value="MULTIPLE INOSITOL POLYPHOSPHATE PHOSPHATASE-RELATED"/>
    <property type="match status" value="1"/>
</dbReference>
<dbReference type="Gene3D" id="3.40.50.1240">
    <property type="entry name" value="Phosphoglycerate mutase-like"/>
    <property type="match status" value="1"/>
</dbReference>
<dbReference type="InterPro" id="IPR029033">
    <property type="entry name" value="His_PPase_superfam"/>
</dbReference>
<reference evidence="4 5" key="1">
    <citation type="submission" date="2024-05" db="EMBL/GenBank/DDBJ databases">
        <title>A draft genome resource for the thread blight pathogen Marasmius tenuissimus strain MS-2.</title>
        <authorList>
            <person name="Yulfo-Soto G.E."/>
            <person name="Baruah I.K."/>
            <person name="Amoako-Attah I."/>
            <person name="Bukari Y."/>
            <person name="Meinhardt L.W."/>
            <person name="Bailey B.A."/>
            <person name="Cohen S.P."/>
        </authorList>
    </citation>
    <scope>NUCLEOTIDE SEQUENCE [LARGE SCALE GENOMIC DNA]</scope>
    <source>
        <strain evidence="4 5">MS-2</strain>
    </source>
</reference>
<dbReference type="InterPro" id="IPR000560">
    <property type="entry name" value="His_Pase_clade-2"/>
</dbReference>
<keyword evidence="3" id="KW-0732">Signal</keyword>
<evidence type="ECO:0000256" key="1">
    <source>
        <dbReference type="ARBA" id="ARBA00022801"/>
    </source>
</evidence>
<keyword evidence="1" id="KW-0378">Hydrolase</keyword>
<dbReference type="PANTHER" id="PTHR20963:SF18">
    <property type="entry name" value="ACID PHOSPHATASE PHO11-RELATED"/>
    <property type="match status" value="1"/>
</dbReference>
<evidence type="ECO:0008006" key="6">
    <source>
        <dbReference type="Google" id="ProtNLM"/>
    </source>
</evidence>
<name>A0ABR3ACA9_9AGAR</name>
<dbReference type="EMBL" id="JBBXMP010000004">
    <property type="protein sequence ID" value="KAL0071213.1"/>
    <property type="molecule type" value="Genomic_DNA"/>
</dbReference>
<proteinExistence type="predicted"/>
<evidence type="ECO:0000313" key="5">
    <source>
        <dbReference type="Proteomes" id="UP001437256"/>
    </source>
</evidence>
<dbReference type="PROSITE" id="PS00616">
    <property type="entry name" value="HIS_ACID_PHOSPHAT_1"/>
    <property type="match status" value="1"/>
</dbReference>
<dbReference type="CDD" id="cd07061">
    <property type="entry name" value="HP_HAP_like"/>
    <property type="match status" value="1"/>
</dbReference>
<keyword evidence="5" id="KW-1185">Reference proteome</keyword>
<dbReference type="InterPro" id="IPR033379">
    <property type="entry name" value="Acid_Pase_AS"/>
</dbReference>
<dbReference type="PIRSF" id="PIRSF000894">
    <property type="entry name" value="Acid_phosphatase"/>
    <property type="match status" value="1"/>
</dbReference>
<dbReference type="Proteomes" id="UP001437256">
    <property type="component" value="Unassembled WGS sequence"/>
</dbReference>
<feature type="chain" id="PRO_5045554586" description="Phosphoglycerate mutase-like protein" evidence="3">
    <location>
        <begin position="24"/>
        <end position="515"/>
    </location>
</feature>
<comment type="caution">
    <text evidence="4">The sequence shown here is derived from an EMBL/GenBank/DDBJ whole genome shotgun (WGS) entry which is preliminary data.</text>
</comment>
<evidence type="ECO:0000256" key="3">
    <source>
        <dbReference type="SAM" id="SignalP"/>
    </source>
</evidence>
<keyword evidence="2" id="KW-0325">Glycoprotein</keyword>
<protein>
    <recommendedName>
        <fullName evidence="6">Phosphoglycerate mutase-like protein</fullName>
    </recommendedName>
</protein>
<accession>A0ABR3ACA9</accession>
<dbReference type="InterPro" id="IPR016274">
    <property type="entry name" value="Histidine_acid_Pase_euk"/>
</dbReference>
<organism evidence="4 5">
    <name type="scientific">Marasmius tenuissimus</name>
    <dbReference type="NCBI Taxonomy" id="585030"/>
    <lineage>
        <taxon>Eukaryota</taxon>
        <taxon>Fungi</taxon>
        <taxon>Dikarya</taxon>
        <taxon>Basidiomycota</taxon>
        <taxon>Agaricomycotina</taxon>
        <taxon>Agaricomycetes</taxon>
        <taxon>Agaricomycetidae</taxon>
        <taxon>Agaricales</taxon>
        <taxon>Marasmiineae</taxon>
        <taxon>Marasmiaceae</taxon>
        <taxon>Marasmius</taxon>
    </lineage>
</organism>
<gene>
    <name evidence="4" type="ORF">AAF712_001779</name>
</gene>
<sequence>MAFRASLMLGLLFIFLSPPVARAFDNAKFNPLHHVGPSSPYFDAPSQSEIPVATPHGCVVDQVAYILRHGSRYPEPGSFTGWKDLFFKFQNATYTARGPLSFIPSWIPPVDDEPHQITFLSSTGASEAFNLGVKLRNRYEMTKGGENMTVWAAGQQRVVDTATFFLRGYLSQGNYQSVPSLNRGTVITLAESSTGAPFADSLTPSSSCPTYSTFSGAGSRNSDAFRATYRSAIAKRLNTFLNGLELNATDIGVMQDLCGFGFEINGERSFCDIFLESEWLDYEYAHDLNYYYGSGPGNPSAAATGYPWVKAVSDLFAVGPGNTVDNGTLVPPALIMGFTHDNNIPPIIAALGLWNSTTKSEHEEETIYPLPIDRRVDDPRRMFHSSYLVSFLGNVALERMSCKFGGPSESEERENGVFHQANVLGGTVEGTSTGETEVFVRVRANDAPIAVPRCASGPGSSCPLKDFLEYVDGPRKIASGDFVEICGLDGVEGAASEVKFLTTLGDGDTVLLDVA</sequence>
<dbReference type="Pfam" id="PF00328">
    <property type="entry name" value="His_Phos_2"/>
    <property type="match status" value="1"/>
</dbReference>
<feature type="signal peptide" evidence="3">
    <location>
        <begin position="1"/>
        <end position="23"/>
    </location>
</feature>
<dbReference type="PROSITE" id="PS00778">
    <property type="entry name" value="HIS_ACID_PHOSPHAT_2"/>
    <property type="match status" value="1"/>
</dbReference>
<evidence type="ECO:0000256" key="2">
    <source>
        <dbReference type="ARBA" id="ARBA00023180"/>
    </source>
</evidence>